<keyword evidence="3" id="KW-1185">Reference proteome</keyword>
<evidence type="ECO:0000313" key="3">
    <source>
        <dbReference type="Proteomes" id="UP001161247"/>
    </source>
</evidence>
<evidence type="ECO:0000313" key="2">
    <source>
        <dbReference type="EMBL" id="CAI9089836.1"/>
    </source>
</evidence>
<gene>
    <name evidence="2" type="ORF">OLC1_LOCUS2106</name>
</gene>
<keyword evidence="1" id="KW-1133">Transmembrane helix</keyword>
<sequence length="101" mass="11583">MSKVGRIFAQTCRKVQTLSRDDPTNSLKKRVAAMEKNRKTRDPRKIQFYVEVPESRSFLDTATIPVILTVVGTALFAKILMMVSRNDTEQDKECTTWSRDS</sequence>
<proteinExistence type="predicted"/>
<accession>A0AAV1C2U0</accession>
<reference evidence="2" key="1">
    <citation type="submission" date="2023-03" db="EMBL/GenBank/DDBJ databases">
        <authorList>
            <person name="Julca I."/>
        </authorList>
    </citation>
    <scope>NUCLEOTIDE SEQUENCE</scope>
</reference>
<evidence type="ECO:0000256" key="1">
    <source>
        <dbReference type="SAM" id="Phobius"/>
    </source>
</evidence>
<feature type="transmembrane region" description="Helical" evidence="1">
    <location>
        <begin position="62"/>
        <end position="83"/>
    </location>
</feature>
<name>A0AAV1C2U0_OLDCO</name>
<keyword evidence="1" id="KW-0472">Membrane</keyword>
<dbReference type="AlphaFoldDB" id="A0AAV1C2U0"/>
<dbReference type="PANTHER" id="PTHR36008">
    <property type="entry name" value="OS09G0478400 PROTEIN"/>
    <property type="match status" value="1"/>
</dbReference>
<organism evidence="2 3">
    <name type="scientific">Oldenlandia corymbosa var. corymbosa</name>
    <dbReference type="NCBI Taxonomy" id="529605"/>
    <lineage>
        <taxon>Eukaryota</taxon>
        <taxon>Viridiplantae</taxon>
        <taxon>Streptophyta</taxon>
        <taxon>Embryophyta</taxon>
        <taxon>Tracheophyta</taxon>
        <taxon>Spermatophyta</taxon>
        <taxon>Magnoliopsida</taxon>
        <taxon>eudicotyledons</taxon>
        <taxon>Gunneridae</taxon>
        <taxon>Pentapetalae</taxon>
        <taxon>asterids</taxon>
        <taxon>lamiids</taxon>
        <taxon>Gentianales</taxon>
        <taxon>Rubiaceae</taxon>
        <taxon>Rubioideae</taxon>
        <taxon>Spermacoceae</taxon>
        <taxon>Hedyotis-Oldenlandia complex</taxon>
        <taxon>Oldenlandia</taxon>
    </lineage>
</organism>
<protein>
    <submittedName>
        <fullName evidence="2">OLC1v1024480C1</fullName>
    </submittedName>
</protein>
<dbReference type="Proteomes" id="UP001161247">
    <property type="component" value="Chromosome 1"/>
</dbReference>
<dbReference type="EMBL" id="OX459118">
    <property type="protein sequence ID" value="CAI9089836.1"/>
    <property type="molecule type" value="Genomic_DNA"/>
</dbReference>
<keyword evidence="1" id="KW-0812">Transmembrane</keyword>
<dbReference type="PANTHER" id="PTHR36008:SF1">
    <property type="entry name" value="OS09G0478400 PROTEIN"/>
    <property type="match status" value="1"/>
</dbReference>